<evidence type="ECO:0000256" key="1">
    <source>
        <dbReference type="SAM" id="MobiDB-lite"/>
    </source>
</evidence>
<dbReference type="Proteomes" id="UP000319731">
    <property type="component" value="Unassembled WGS sequence"/>
</dbReference>
<organism evidence="3 4">
    <name type="scientific">Synchytrium microbalum</name>
    <dbReference type="NCBI Taxonomy" id="1806994"/>
    <lineage>
        <taxon>Eukaryota</taxon>
        <taxon>Fungi</taxon>
        <taxon>Fungi incertae sedis</taxon>
        <taxon>Chytridiomycota</taxon>
        <taxon>Chytridiomycota incertae sedis</taxon>
        <taxon>Chytridiomycetes</taxon>
        <taxon>Synchytriales</taxon>
        <taxon>Synchytriaceae</taxon>
        <taxon>Synchytrium</taxon>
    </lineage>
</organism>
<protein>
    <recommendedName>
        <fullName evidence="2">C2 domain-containing protein</fullName>
    </recommendedName>
</protein>
<proteinExistence type="predicted"/>
<reference evidence="3 4" key="1">
    <citation type="journal article" date="2019" name="Sci. Rep.">
        <title>Comparative genomics of chytrid fungi reveal insights into the obligate biotrophic and pathogenic lifestyle of Synchytrium endobioticum.</title>
        <authorList>
            <person name="van de Vossenberg B.T.L.H."/>
            <person name="Warris S."/>
            <person name="Nguyen H.D.T."/>
            <person name="van Gent-Pelzer M.P.E."/>
            <person name="Joly D.L."/>
            <person name="van de Geest H.C."/>
            <person name="Bonants P.J.M."/>
            <person name="Smith D.S."/>
            <person name="Levesque C.A."/>
            <person name="van der Lee T.A.J."/>
        </authorList>
    </citation>
    <scope>NUCLEOTIDE SEQUENCE [LARGE SCALE GENOMIC DNA]</scope>
    <source>
        <strain evidence="3 4">JEL517</strain>
    </source>
</reference>
<dbReference type="SUPFAM" id="SSF49562">
    <property type="entry name" value="C2 domain (Calcium/lipid-binding domain, CaLB)"/>
    <property type="match status" value="1"/>
</dbReference>
<feature type="compositionally biased region" description="Low complexity" evidence="1">
    <location>
        <begin position="741"/>
        <end position="773"/>
    </location>
</feature>
<feature type="region of interest" description="Disordered" evidence="1">
    <location>
        <begin position="1"/>
        <end position="25"/>
    </location>
</feature>
<name>A0A507C3U5_9FUNG</name>
<gene>
    <name evidence="3" type="ORF">SmJEL517_g04666</name>
</gene>
<feature type="compositionally biased region" description="Low complexity" evidence="1">
    <location>
        <begin position="76"/>
        <end position="91"/>
    </location>
</feature>
<accession>A0A507C3U5</accession>
<dbReference type="InterPro" id="IPR000008">
    <property type="entry name" value="C2_dom"/>
</dbReference>
<feature type="region of interest" description="Disordered" evidence="1">
    <location>
        <begin position="395"/>
        <end position="471"/>
    </location>
</feature>
<dbReference type="EMBL" id="QEAO01000033">
    <property type="protein sequence ID" value="TPX32193.1"/>
    <property type="molecule type" value="Genomic_DNA"/>
</dbReference>
<dbReference type="GeneID" id="42005891"/>
<keyword evidence="4" id="KW-1185">Reference proteome</keyword>
<feature type="compositionally biased region" description="Low complexity" evidence="1">
    <location>
        <begin position="457"/>
        <end position="471"/>
    </location>
</feature>
<dbReference type="InterPro" id="IPR039725">
    <property type="entry name" value="CC2D1A/B"/>
</dbReference>
<dbReference type="OrthoDB" id="19996at2759"/>
<feature type="domain" description="C2" evidence="2">
    <location>
        <begin position="540"/>
        <end position="681"/>
    </location>
</feature>
<dbReference type="InterPro" id="IPR035892">
    <property type="entry name" value="C2_domain_sf"/>
</dbReference>
<dbReference type="Gene3D" id="2.60.40.150">
    <property type="entry name" value="C2 domain"/>
    <property type="match status" value="1"/>
</dbReference>
<dbReference type="RefSeq" id="XP_031023443.1">
    <property type="nucleotide sequence ID" value="XM_031170594.1"/>
</dbReference>
<evidence type="ECO:0000313" key="4">
    <source>
        <dbReference type="Proteomes" id="UP000319731"/>
    </source>
</evidence>
<evidence type="ECO:0000313" key="3">
    <source>
        <dbReference type="EMBL" id="TPX32193.1"/>
    </source>
</evidence>
<evidence type="ECO:0000259" key="2">
    <source>
        <dbReference type="PROSITE" id="PS50004"/>
    </source>
</evidence>
<feature type="compositionally biased region" description="Low complexity" evidence="1">
    <location>
        <begin position="407"/>
        <end position="428"/>
    </location>
</feature>
<dbReference type="PROSITE" id="PS50004">
    <property type="entry name" value="C2"/>
    <property type="match status" value="1"/>
</dbReference>
<feature type="compositionally biased region" description="Pro residues" evidence="1">
    <location>
        <begin position="66"/>
        <end position="75"/>
    </location>
</feature>
<dbReference type="PANTHER" id="PTHR13076:SF9">
    <property type="entry name" value="COILED-COIL AND C2 DOMAIN-CONTAINING PROTEIN 1-LIKE"/>
    <property type="match status" value="1"/>
</dbReference>
<feature type="region of interest" description="Disordered" evidence="1">
    <location>
        <begin position="57"/>
        <end position="96"/>
    </location>
</feature>
<dbReference type="PANTHER" id="PTHR13076">
    <property type="entry name" value="COILED-COIL AND C2 DOMAIN-CONTAINING PROTEIN 1-LIKE"/>
    <property type="match status" value="1"/>
</dbReference>
<feature type="region of interest" description="Disordered" evidence="1">
    <location>
        <begin position="723"/>
        <end position="784"/>
    </location>
</feature>
<comment type="caution">
    <text evidence="3">The sequence shown here is derived from an EMBL/GenBank/DDBJ whole genome shotgun (WGS) entry which is preliminary data.</text>
</comment>
<dbReference type="AlphaFoldDB" id="A0A507C3U5"/>
<dbReference type="GO" id="GO:0001227">
    <property type="term" value="F:DNA-binding transcription repressor activity, RNA polymerase II-specific"/>
    <property type="evidence" value="ECO:0007669"/>
    <property type="project" value="InterPro"/>
</dbReference>
<sequence length="930" mass="100665">MWGFGKSTPPPPKEKPKSEFEAGMPKFDDIGFDFAKMNLEDDSGLDDPELLAELEHMMAVERPPARKPAPTPPPSRQAAGSASSPLPAAASVKQPIVQPKLHEELVEYTTLDLTDVMNDAEPNVEVSDKDLEDPDLLAELHAVTGGSNHDEEDSHFDSISYRGQSIDPTPQYARSYALPSNLASSSVPSVAPSASNIPNTSVHNSYSTMPQAATASDHFVVPTRSTSIKGSATVVDSNNKPEDTSMSLASMMAVTDPALLSKYIQSEKVNAVNKKRAGDLNGALESLKTFKALEGRLAQLGPSSSPAAAPISNPMNTPDRQLLAASSALASPPARSASVEKKNGILAVLTQRQDEYKRAALAFRDTQNLPKAQEMLTTFKALNAAIITVKQTGDLPATFQLPPPAPTNTNSTPKSNSSNATSSTPTKSQLGTKPSVSPLGANRQAVKPKASTMSLKQSQSNSISVSSDTSVNTDDVGDVWQYLKNSLESQVSLGTSLASHYLKANRKDLAGEFHRLSKGSASDLAIVTSLLQQPHSRPPIFTHKNVTYEYEHYFAELPNEEMEIVIVAGHGLGTREVKGEDVAGYVVFDLGWPTDEDGTPMAESKGETPVISRNPNPEFNYKKSVRYDKSRSFQRFLERKTATFDVMHSRGLSLIWKPICLGRANVPLSALLKSAEFHEVIQLVDPENPRKPTGGRLEVRFRMRQAFLGPELISKSHRWLTLDTSPSTPAARPPLKDNLAPPTSSPSRPSSPAVTKPVSPRTPSPSTLRTPDSATRSPGISAGVKKIPSPVVVEQAAAVDDDVEALEIRFLSADGIASNSVLEAEQKQLETQINTLKAQRKPVPDDLLMRENEYRMRMEYLVTMVSVGQLTMPAYLAQLKEAIQTSRIQALAFKRGGKLDLAKQALVRVHLMDAEIKGVEENQEGEEDAA</sequence>
<dbReference type="STRING" id="1806994.A0A507C3U5"/>